<dbReference type="AlphaFoldDB" id="A0A7J6XAU3"/>
<dbReference type="EMBL" id="JABWDY010002313">
    <property type="protein sequence ID" value="KAF5206749.1"/>
    <property type="molecule type" value="Genomic_DNA"/>
</dbReference>
<reference evidence="1 2" key="1">
    <citation type="submission" date="2020-06" db="EMBL/GenBank/DDBJ databases">
        <title>Transcriptomic and genomic resources for Thalictrum thalictroides and T. hernandezii: Facilitating candidate gene discovery in an emerging model plant lineage.</title>
        <authorList>
            <person name="Arias T."/>
            <person name="Riano-Pachon D.M."/>
            <person name="Di Stilio V.S."/>
        </authorList>
    </citation>
    <scope>NUCLEOTIDE SEQUENCE [LARGE SCALE GENOMIC DNA]</scope>
    <source>
        <strain evidence="2">cv. WT478/WT964</strain>
        <tissue evidence="1">Leaves</tissue>
    </source>
</reference>
<protein>
    <submittedName>
        <fullName evidence="1">Uncharacterized protein</fullName>
    </submittedName>
</protein>
<organism evidence="1 2">
    <name type="scientific">Thalictrum thalictroides</name>
    <name type="common">Rue-anemone</name>
    <name type="synonym">Anemone thalictroides</name>
    <dbReference type="NCBI Taxonomy" id="46969"/>
    <lineage>
        <taxon>Eukaryota</taxon>
        <taxon>Viridiplantae</taxon>
        <taxon>Streptophyta</taxon>
        <taxon>Embryophyta</taxon>
        <taxon>Tracheophyta</taxon>
        <taxon>Spermatophyta</taxon>
        <taxon>Magnoliopsida</taxon>
        <taxon>Ranunculales</taxon>
        <taxon>Ranunculaceae</taxon>
        <taxon>Thalictroideae</taxon>
        <taxon>Thalictrum</taxon>
    </lineage>
</organism>
<gene>
    <name evidence="1" type="ORF">FRX31_003673</name>
</gene>
<evidence type="ECO:0000313" key="1">
    <source>
        <dbReference type="EMBL" id="KAF5206749.1"/>
    </source>
</evidence>
<evidence type="ECO:0000313" key="2">
    <source>
        <dbReference type="Proteomes" id="UP000554482"/>
    </source>
</evidence>
<sequence length="116" mass="13179">MLHAALRLKLCHWRVHQSERNTNEIPYRHIVFYSAGLRSIILVSSNRPQTTLLYEHSKNESERNTSPNLGTLVFIISRSSTKGLVPTVLIRGCTLTPPLFLKLLPGRLRGLTGELY</sequence>
<proteinExistence type="predicted"/>
<keyword evidence="2" id="KW-1185">Reference proteome</keyword>
<name>A0A7J6XAU3_THATH</name>
<accession>A0A7J6XAU3</accession>
<comment type="caution">
    <text evidence="1">The sequence shown here is derived from an EMBL/GenBank/DDBJ whole genome shotgun (WGS) entry which is preliminary data.</text>
</comment>
<dbReference type="Proteomes" id="UP000554482">
    <property type="component" value="Unassembled WGS sequence"/>
</dbReference>